<sequence length="160" mass="17360">MSYQLLNSALWNQRQLLELLVFKLEVEQLLLASGKSKWLQHSTAEIERLISQLAEVELARSVESDSVAKQLGLDGEAPLSALVTLSPEPWGELLGAHRTALLQLATEIDALTTGARELLTASQRAVQESLASVANDPATYDASGETQAAEAQPRLIDQDL</sequence>
<evidence type="ECO:0000313" key="3">
    <source>
        <dbReference type="EMBL" id="XBH22126.1"/>
    </source>
</evidence>
<dbReference type="AlphaFoldDB" id="A0AAU7DZB6"/>
<keyword evidence="3" id="KW-0969">Cilium</keyword>
<protein>
    <submittedName>
        <fullName evidence="3">Flagellar protein FlgN</fullName>
    </submittedName>
</protein>
<evidence type="ECO:0000256" key="1">
    <source>
        <dbReference type="ARBA" id="ARBA00022795"/>
    </source>
</evidence>
<dbReference type="InterPro" id="IPR007809">
    <property type="entry name" value="FlgN-like"/>
</dbReference>
<dbReference type="InterPro" id="IPR036679">
    <property type="entry name" value="FlgN-like_sf"/>
</dbReference>
<dbReference type="Pfam" id="PF05130">
    <property type="entry name" value="FlgN"/>
    <property type="match status" value="1"/>
</dbReference>
<keyword evidence="3" id="KW-0282">Flagellum</keyword>
<dbReference type="EMBL" id="CP146203">
    <property type="protein sequence ID" value="XBH22126.1"/>
    <property type="molecule type" value="Genomic_DNA"/>
</dbReference>
<dbReference type="SUPFAM" id="SSF140566">
    <property type="entry name" value="FlgN-like"/>
    <property type="match status" value="1"/>
</dbReference>
<feature type="region of interest" description="Disordered" evidence="2">
    <location>
        <begin position="136"/>
        <end position="160"/>
    </location>
</feature>
<dbReference type="Gene3D" id="1.20.58.300">
    <property type="entry name" value="FlgN-like"/>
    <property type="match status" value="1"/>
</dbReference>
<keyword evidence="3" id="KW-0966">Cell projection</keyword>
<keyword evidence="1" id="KW-1005">Bacterial flagellum biogenesis</keyword>
<organism evidence="3">
    <name type="scientific">Jonesiaceae bacterium BS-20</name>
    <dbReference type="NCBI Taxonomy" id="3120821"/>
    <lineage>
        <taxon>Bacteria</taxon>
        <taxon>Bacillati</taxon>
        <taxon>Actinomycetota</taxon>
        <taxon>Actinomycetes</taxon>
        <taxon>Micrococcales</taxon>
        <taxon>Jonesiaceae</taxon>
    </lineage>
</organism>
<name>A0AAU7DZB6_9MICO</name>
<proteinExistence type="predicted"/>
<reference evidence="3" key="1">
    <citation type="submission" date="2024-02" db="EMBL/GenBank/DDBJ databases">
        <title>Tomenella chthoni gen. nov. sp. nov., a member of the family Jonesiaceae isolated from bat guano.</title>
        <authorList>
            <person name="Miller S.L."/>
            <person name="King J."/>
            <person name="Sankaranarayanan K."/>
            <person name="Lawson P.A."/>
        </authorList>
    </citation>
    <scope>NUCLEOTIDE SEQUENCE</scope>
    <source>
        <strain evidence="3">BS-20</strain>
    </source>
</reference>
<evidence type="ECO:0000256" key="2">
    <source>
        <dbReference type="SAM" id="MobiDB-lite"/>
    </source>
</evidence>
<dbReference type="GO" id="GO:0044780">
    <property type="term" value="P:bacterial-type flagellum assembly"/>
    <property type="evidence" value="ECO:0007669"/>
    <property type="project" value="InterPro"/>
</dbReference>
<accession>A0AAU7DZB6</accession>
<gene>
    <name evidence="3" type="ORF">V5R04_02545</name>
</gene>